<keyword evidence="1" id="KW-0378">Hydrolase</keyword>
<dbReference type="InterPro" id="IPR029055">
    <property type="entry name" value="Ntn_hydrolases_N"/>
</dbReference>
<dbReference type="AlphaFoldDB" id="A0A433A0V7"/>
<dbReference type="Pfam" id="PF00227">
    <property type="entry name" value="Proteasome"/>
    <property type="match status" value="1"/>
</dbReference>
<comment type="caution">
    <text evidence="1">The sequence shown here is derived from an EMBL/GenBank/DDBJ whole genome shotgun (WGS) entry which is preliminary data.</text>
</comment>
<name>A0A433A0V7_9FUNG</name>
<keyword evidence="2" id="KW-1185">Reference proteome</keyword>
<evidence type="ECO:0000313" key="2">
    <source>
        <dbReference type="Proteomes" id="UP000268093"/>
    </source>
</evidence>
<sequence length="124" mass="14221">MMVADNLAFYGSLARFHNVEHLYPMGEHTIVSASGNMSDFHYIKHVLDSLMIKETYIDDGHVLSTPHIYEYLFHVMYNYHSKFNPLWNLLVVGGVHKKEKFLGYINLRGMTYKSSTVATGFGAE</sequence>
<organism evidence="1 2">
    <name type="scientific">Jimgerdemannia flammicorona</name>
    <dbReference type="NCBI Taxonomy" id="994334"/>
    <lineage>
        <taxon>Eukaryota</taxon>
        <taxon>Fungi</taxon>
        <taxon>Fungi incertae sedis</taxon>
        <taxon>Mucoromycota</taxon>
        <taxon>Mucoromycotina</taxon>
        <taxon>Endogonomycetes</taxon>
        <taxon>Endogonales</taxon>
        <taxon>Endogonaceae</taxon>
        <taxon>Jimgerdemannia</taxon>
    </lineage>
</organism>
<dbReference type="Gene3D" id="3.60.20.10">
    <property type="entry name" value="Glutamine Phosphoribosylpyrophosphate, subunit 1, domain 1"/>
    <property type="match status" value="1"/>
</dbReference>
<dbReference type="InterPro" id="IPR001353">
    <property type="entry name" value="Proteasome_sua/b"/>
</dbReference>
<dbReference type="EMBL" id="RBNI01022257">
    <property type="protein sequence ID" value="RUO96269.1"/>
    <property type="molecule type" value="Genomic_DNA"/>
</dbReference>
<gene>
    <name evidence="1" type="ORF">BC936DRAFT_142303</name>
</gene>
<proteinExistence type="predicted"/>
<accession>A0A433A0V7</accession>
<dbReference type="GO" id="GO:0005839">
    <property type="term" value="C:proteasome core complex"/>
    <property type="evidence" value="ECO:0007669"/>
    <property type="project" value="InterPro"/>
</dbReference>
<feature type="non-terminal residue" evidence="1">
    <location>
        <position position="124"/>
    </location>
</feature>
<protein>
    <submittedName>
        <fullName evidence="1">Nucleophile aminohydrolase</fullName>
    </submittedName>
</protein>
<dbReference type="Proteomes" id="UP000268093">
    <property type="component" value="Unassembled WGS sequence"/>
</dbReference>
<reference evidence="1 2" key="1">
    <citation type="journal article" date="2018" name="New Phytol.">
        <title>Phylogenomics of Endogonaceae and evolution of mycorrhizas within Mucoromycota.</title>
        <authorList>
            <person name="Chang Y."/>
            <person name="Desiro A."/>
            <person name="Na H."/>
            <person name="Sandor L."/>
            <person name="Lipzen A."/>
            <person name="Clum A."/>
            <person name="Barry K."/>
            <person name="Grigoriev I.V."/>
            <person name="Martin F.M."/>
            <person name="Stajich J.E."/>
            <person name="Smith M.E."/>
            <person name="Bonito G."/>
            <person name="Spatafora J.W."/>
        </authorList>
    </citation>
    <scope>NUCLEOTIDE SEQUENCE [LARGE SCALE GENOMIC DNA]</scope>
    <source>
        <strain evidence="1 2">GMNB39</strain>
    </source>
</reference>
<evidence type="ECO:0000313" key="1">
    <source>
        <dbReference type="EMBL" id="RUO96269.1"/>
    </source>
</evidence>
<dbReference type="SUPFAM" id="SSF56235">
    <property type="entry name" value="N-terminal nucleophile aminohydrolases (Ntn hydrolases)"/>
    <property type="match status" value="1"/>
</dbReference>
<dbReference type="GO" id="GO:0051603">
    <property type="term" value="P:proteolysis involved in protein catabolic process"/>
    <property type="evidence" value="ECO:0007669"/>
    <property type="project" value="InterPro"/>
</dbReference>
<dbReference type="GO" id="GO:0016787">
    <property type="term" value="F:hydrolase activity"/>
    <property type="evidence" value="ECO:0007669"/>
    <property type="project" value="UniProtKB-KW"/>
</dbReference>
<dbReference type="OrthoDB" id="10248542at2759"/>